<evidence type="ECO:0000313" key="4">
    <source>
        <dbReference type="EMBL" id="MBB5701033.1"/>
    </source>
</evidence>
<dbReference type="PRINTS" id="PR00084">
    <property type="entry name" value="MTLDHDRGNASE"/>
</dbReference>
<dbReference type="Proteomes" id="UP000555546">
    <property type="component" value="Unassembled WGS sequence"/>
</dbReference>
<dbReference type="InterPro" id="IPR013131">
    <property type="entry name" value="Mannitol_DH_N"/>
</dbReference>
<dbReference type="Pfam" id="PF01232">
    <property type="entry name" value="Mannitol_dh"/>
    <property type="match status" value="1"/>
</dbReference>
<proteinExistence type="predicted"/>
<sequence length="489" mass="51794">MTRLSAHATTGATAIWPAYRPEDHASGIVHLGLGNFARAHLVAYTDDVLARKGGDWRVVGVSLRGTAVAESLNPQDGRYTIITRGPVTEARVIGALERVLSGPAASRDALDAMTSPGCRIVSLTVTEKGYGITSDGQLDRNHPAVAADLADPETPGGVIGLIVAALSRRKADGLSPFTVLSCDNLSHNGEKLRNAVLAFADETGGETLSRWIADRATFPSTMVDRITPASTADTAELAAKLTGYEDRAAVETEPFSQWVIEDKFCAGRPEWECADALFVDDVAPYESMKLRMLNGAHSMLAYSGQLSGKTFVRDVMADADHALLVRRHLVAAASTVQGLAIDLDAYATALAERFANPAIAHSTAQIAMDGTQKLPQRITSPALETLNAGGPQAPFVFALASWLAYLAQRDRDDQSMPINDPKAVELQDALRNAATADEIVRAVANVCPDILPPALTGGGFGSALRDMVSTILSEGMAAVIRREAAAGQR</sequence>
<keyword evidence="1 4" id="KW-0560">Oxidoreductase</keyword>
<dbReference type="SUPFAM" id="SSF48179">
    <property type="entry name" value="6-phosphogluconate dehydrogenase C-terminal domain-like"/>
    <property type="match status" value="1"/>
</dbReference>
<evidence type="ECO:0000313" key="5">
    <source>
        <dbReference type="Proteomes" id="UP000555546"/>
    </source>
</evidence>
<dbReference type="InterPro" id="IPR036291">
    <property type="entry name" value="NAD(P)-bd_dom_sf"/>
</dbReference>
<dbReference type="SUPFAM" id="SSF51735">
    <property type="entry name" value="NAD(P)-binding Rossmann-fold domains"/>
    <property type="match status" value="1"/>
</dbReference>
<accession>A0A7W9AUX7</accession>
<evidence type="ECO:0000256" key="1">
    <source>
        <dbReference type="ARBA" id="ARBA00023002"/>
    </source>
</evidence>
<dbReference type="EC" id="1.1.1.57" evidence="4"/>
<keyword evidence="5" id="KW-1185">Reference proteome</keyword>
<comment type="caution">
    <text evidence="4">The sequence shown here is derived from an EMBL/GenBank/DDBJ whole genome shotgun (WGS) entry which is preliminary data.</text>
</comment>
<dbReference type="PANTHER" id="PTHR43362">
    <property type="entry name" value="MANNITOL DEHYDROGENASE DSF1-RELATED"/>
    <property type="match status" value="1"/>
</dbReference>
<dbReference type="InterPro" id="IPR050988">
    <property type="entry name" value="Mannitol_DH/Oxidoreductase"/>
</dbReference>
<dbReference type="InterPro" id="IPR008927">
    <property type="entry name" value="6-PGluconate_DH-like_C_sf"/>
</dbReference>
<dbReference type="Gene3D" id="3.40.50.720">
    <property type="entry name" value="NAD(P)-binding Rossmann-like Domain"/>
    <property type="match status" value="1"/>
</dbReference>
<dbReference type="InterPro" id="IPR013118">
    <property type="entry name" value="Mannitol_DH_C"/>
</dbReference>
<dbReference type="Pfam" id="PF08125">
    <property type="entry name" value="Mannitol_dh_C"/>
    <property type="match status" value="1"/>
</dbReference>
<dbReference type="RefSeq" id="WP_183648598.1">
    <property type="nucleotide sequence ID" value="NZ_JACIJG010000003.1"/>
</dbReference>
<dbReference type="InterPro" id="IPR013328">
    <property type="entry name" value="6PGD_dom2"/>
</dbReference>
<dbReference type="AlphaFoldDB" id="A0A7W9AUX7"/>
<evidence type="ECO:0000259" key="3">
    <source>
        <dbReference type="Pfam" id="PF08125"/>
    </source>
</evidence>
<dbReference type="Gene3D" id="1.10.1040.10">
    <property type="entry name" value="N-(1-d-carboxylethyl)-l-norvaline Dehydrogenase, domain 2"/>
    <property type="match status" value="1"/>
</dbReference>
<protein>
    <submittedName>
        <fullName evidence="4">Fructuronate reductase</fullName>
        <ecNumber evidence="4">1.1.1.57</ecNumber>
    </submittedName>
</protein>
<name>A0A7W9AUX7_9HYPH</name>
<reference evidence="4 5" key="1">
    <citation type="submission" date="2020-08" db="EMBL/GenBank/DDBJ databases">
        <title>Genomic Encyclopedia of Type Strains, Phase IV (KMG-IV): sequencing the most valuable type-strain genomes for metagenomic binning, comparative biology and taxonomic classification.</title>
        <authorList>
            <person name="Goeker M."/>
        </authorList>
    </citation>
    <scope>NUCLEOTIDE SEQUENCE [LARGE SCALE GENOMIC DNA]</scope>
    <source>
        <strain evidence="4 5">DSM 26944</strain>
    </source>
</reference>
<feature type="domain" description="Mannitol dehydrogenase C-terminal" evidence="3">
    <location>
        <begin position="281"/>
        <end position="444"/>
    </location>
</feature>
<dbReference type="InterPro" id="IPR000669">
    <property type="entry name" value="Mannitol_DH"/>
</dbReference>
<dbReference type="PANTHER" id="PTHR43362:SF1">
    <property type="entry name" value="MANNITOL DEHYDROGENASE 2-RELATED"/>
    <property type="match status" value="1"/>
</dbReference>
<evidence type="ECO:0000259" key="2">
    <source>
        <dbReference type="Pfam" id="PF01232"/>
    </source>
</evidence>
<feature type="domain" description="Mannitol dehydrogenase N-terminal" evidence="2">
    <location>
        <begin position="27"/>
        <end position="272"/>
    </location>
</feature>
<dbReference type="EMBL" id="JACIJG010000003">
    <property type="protein sequence ID" value="MBB5701033.1"/>
    <property type="molecule type" value="Genomic_DNA"/>
</dbReference>
<dbReference type="GO" id="GO:0008866">
    <property type="term" value="F:fructuronate reductase activity"/>
    <property type="evidence" value="ECO:0007669"/>
    <property type="project" value="UniProtKB-EC"/>
</dbReference>
<gene>
    <name evidence="4" type="ORF">FHS76_000882</name>
</gene>
<organism evidence="4 5">
    <name type="scientific">Brucella daejeonensis</name>
    <dbReference type="NCBI Taxonomy" id="659015"/>
    <lineage>
        <taxon>Bacteria</taxon>
        <taxon>Pseudomonadati</taxon>
        <taxon>Pseudomonadota</taxon>
        <taxon>Alphaproteobacteria</taxon>
        <taxon>Hyphomicrobiales</taxon>
        <taxon>Brucellaceae</taxon>
        <taxon>Brucella/Ochrobactrum group</taxon>
        <taxon>Brucella</taxon>
    </lineage>
</organism>